<dbReference type="RefSeq" id="WP_286056198.1">
    <property type="nucleotide sequence ID" value="NZ_JASVWF010000007.1"/>
</dbReference>
<reference evidence="1 2" key="1">
    <citation type="submission" date="2023-06" db="EMBL/GenBank/DDBJ databases">
        <title>Actinomycetospora Odt1-22.</title>
        <authorList>
            <person name="Supong K."/>
        </authorList>
    </citation>
    <scope>NUCLEOTIDE SEQUENCE [LARGE SCALE GENOMIC DNA]</scope>
    <source>
        <strain evidence="1 2">Odt1-22</strain>
    </source>
</reference>
<organism evidence="1 2">
    <name type="scientific">Actinomycetospora termitidis</name>
    <dbReference type="NCBI Taxonomy" id="3053470"/>
    <lineage>
        <taxon>Bacteria</taxon>
        <taxon>Bacillati</taxon>
        <taxon>Actinomycetota</taxon>
        <taxon>Actinomycetes</taxon>
        <taxon>Pseudonocardiales</taxon>
        <taxon>Pseudonocardiaceae</taxon>
        <taxon>Actinomycetospora</taxon>
    </lineage>
</organism>
<name>A0ABT7MI84_9PSEU</name>
<dbReference type="EMBL" id="JASVWF010000007">
    <property type="protein sequence ID" value="MDL5159602.1"/>
    <property type="molecule type" value="Genomic_DNA"/>
</dbReference>
<evidence type="ECO:0000313" key="2">
    <source>
        <dbReference type="Proteomes" id="UP001231924"/>
    </source>
</evidence>
<gene>
    <name evidence="1" type="ORF">QRT03_26785</name>
</gene>
<protein>
    <submittedName>
        <fullName evidence="1">Uncharacterized protein</fullName>
    </submittedName>
</protein>
<comment type="caution">
    <text evidence="1">The sequence shown here is derived from an EMBL/GenBank/DDBJ whole genome shotgun (WGS) entry which is preliminary data.</text>
</comment>
<sequence length="196" mass="21637">MTAPHRTVAVPDVPAAVLGWRTWRVGRRAQHRHALFSPLTGTPWPAGRPMVATCASPRHTPPGDSCPCGLYAVDDTATLGWSPSDHEVLGVVALWGDVVEGERGWRASHAYPRFLVTGPGVSEEQRAVISRRYGVPVHRSELAPRTIAKHLDRATSEALRRAADPDALLREVARRHAEPVAVPRPRRSWRSWLAVR</sequence>
<dbReference type="Proteomes" id="UP001231924">
    <property type="component" value="Unassembled WGS sequence"/>
</dbReference>
<evidence type="ECO:0000313" key="1">
    <source>
        <dbReference type="EMBL" id="MDL5159602.1"/>
    </source>
</evidence>
<proteinExistence type="predicted"/>
<keyword evidence="2" id="KW-1185">Reference proteome</keyword>
<accession>A0ABT7MI84</accession>